<keyword evidence="8" id="KW-0482">Metalloprotease</keyword>
<keyword evidence="9" id="KW-0464">Manganese</keyword>
<dbReference type="SUPFAM" id="SSF55920">
    <property type="entry name" value="Creatinase/aminopeptidase"/>
    <property type="match status" value="1"/>
</dbReference>
<proteinExistence type="inferred from homology"/>
<dbReference type="InterPro" id="IPR052433">
    <property type="entry name" value="X-Pro_dipept-like"/>
</dbReference>
<evidence type="ECO:0000256" key="6">
    <source>
        <dbReference type="ARBA" id="ARBA00022723"/>
    </source>
</evidence>
<dbReference type="GO" id="GO:0004177">
    <property type="term" value="F:aminopeptidase activity"/>
    <property type="evidence" value="ECO:0007669"/>
    <property type="project" value="UniProtKB-KW"/>
</dbReference>
<evidence type="ECO:0000313" key="11">
    <source>
        <dbReference type="EMBL" id="USI73777.1"/>
    </source>
</evidence>
<dbReference type="RefSeq" id="WP_252167583.1">
    <property type="nucleotide sequence ID" value="NZ_CP084930.1"/>
</dbReference>
<reference evidence="11" key="1">
    <citation type="journal article" date="2022" name="Toxins">
        <title>Genomic Analysis of Sphingopyxis sp. USTB-05 for Biodegrading Cyanobacterial Hepatotoxins.</title>
        <authorList>
            <person name="Liu C."/>
            <person name="Xu Q."/>
            <person name="Zhao Z."/>
            <person name="Zhang H."/>
            <person name="Liu X."/>
            <person name="Yin C."/>
            <person name="Liu Y."/>
            <person name="Yan H."/>
        </authorList>
    </citation>
    <scope>NUCLEOTIDE SEQUENCE</scope>
    <source>
        <strain evidence="11">NBD5</strain>
    </source>
</reference>
<dbReference type="EMBL" id="CP084930">
    <property type="protein sequence ID" value="USI73777.1"/>
    <property type="molecule type" value="Genomic_DNA"/>
</dbReference>
<dbReference type="Pfam" id="PF00557">
    <property type="entry name" value="Peptidase_M24"/>
    <property type="match status" value="1"/>
</dbReference>
<comment type="similarity">
    <text evidence="3">Belongs to the peptidase M24B family.</text>
</comment>
<evidence type="ECO:0000259" key="10">
    <source>
        <dbReference type="SMART" id="SM01011"/>
    </source>
</evidence>
<keyword evidence="12" id="KW-1185">Reference proteome</keyword>
<protein>
    <recommendedName>
        <fullName evidence="4">Xaa-Pro aminopeptidase</fullName>
        <ecNumber evidence="4">3.4.11.9</ecNumber>
    </recommendedName>
</protein>
<evidence type="ECO:0000256" key="3">
    <source>
        <dbReference type="ARBA" id="ARBA00008766"/>
    </source>
</evidence>
<organism evidence="11 12">
    <name type="scientific">Sphingomonas morindae</name>
    <dbReference type="NCBI Taxonomy" id="1541170"/>
    <lineage>
        <taxon>Bacteria</taxon>
        <taxon>Pseudomonadati</taxon>
        <taxon>Pseudomonadota</taxon>
        <taxon>Alphaproteobacteria</taxon>
        <taxon>Sphingomonadales</taxon>
        <taxon>Sphingomonadaceae</taxon>
        <taxon>Sphingomonas</taxon>
    </lineage>
</organism>
<dbReference type="PANTHER" id="PTHR43226:SF4">
    <property type="entry name" value="XAA-PRO AMINOPEPTIDASE 3"/>
    <property type="match status" value="1"/>
</dbReference>
<evidence type="ECO:0000256" key="8">
    <source>
        <dbReference type="ARBA" id="ARBA00023049"/>
    </source>
</evidence>
<comment type="catalytic activity">
    <reaction evidence="1">
        <text>Release of any N-terminal amino acid, including proline, that is linked to proline, even from a dipeptide or tripeptide.</text>
        <dbReference type="EC" id="3.4.11.9"/>
    </reaction>
</comment>
<dbReference type="Proteomes" id="UP001056937">
    <property type="component" value="Chromosome 1"/>
</dbReference>
<evidence type="ECO:0000256" key="2">
    <source>
        <dbReference type="ARBA" id="ARBA00001936"/>
    </source>
</evidence>
<dbReference type="PANTHER" id="PTHR43226">
    <property type="entry name" value="XAA-PRO AMINOPEPTIDASE 3"/>
    <property type="match status" value="1"/>
</dbReference>
<gene>
    <name evidence="11" type="ORF">LHA26_04730</name>
</gene>
<comment type="cofactor">
    <cofactor evidence="2">
        <name>Mn(2+)</name>
        <dbReference type="ChEBI" id="CHEBI:29035"/>
    </cofactor>
</comment>
<dbReference type="SMART" id="SM01011">
    <property type="entry name" value="AMP_N"/>
    <property type="match status" value="1"/>
</dbReference>
<dbReference type="Gene3D" id="3.40.350.10">
    <property type="entry name" value="Creatinase/prolidase N-terminal domain"/>
    <property type="match status" value="1"/>
</dbReference>
<dbReference type="Pfam" id="PF05195">
    <property type="entry name" value="AMP_N"/>
    <property type="match status" value="1"/>
</dbReference>
<keyword evidence="7" id="KW-0378">Hydrolase</keyword>
<keyword evidence="11" id="KW-0031">Aminopeptidase</keyword>
<evidence type="ECO:0000256" key="7">
    <source>
        <dbReference type="ARBA" id="ARBA00022801"/>
    </source>
</evidence>
<sequence>MFDTSLYVARRATLAASLTGLGLFPAAPSSPMNYASNHHPYVQDSCFAYYFGLNRSGLVGLIDFDSGESLLFGDDPSLDDLIWLGPKTPLREEAARVGVAAVRPLADLAPFLFDVSRGRMIHYTPPYRQTSVARIGAWLGRGADEVVAGASAPLVAAIVAQREIKSPEEIAEMELALAVTAEMHATAARLARPGVREHVVAGAVEGVARAADRRLAYPVIFSAAGEVLHNDRRDQLLAAGDLVVHDSGATSPLGYAGDITRTLPIGGRFSARQRLCYDLVLAAQKAAIAACRAGTPYLEVHKCAARVLVEGLIAEGLFRGDPQAIVDSGAYALVFQTGVGHQIGLDVHDMEALGEASVGYDESVSRSPLFGLANLRMAKPLRAGMVVTVEPGLYFIPPLIEKWEAEGRHADMIDYARVRAFTGVRGIRIEDDVLVTEDAPRILGPAIPKEAEEMEALLAD</sequence>
<evidence type="ECO:0000256" key="5">
    <source>
        <dbReference type="ARBA" id="ARBA00022670"/>
    </source>
</evidence>
<name>A0ABY4XA16_9SPHN</name>
<dbReference type="InterPro" id="IPR000994">
    <property type="entry name" value="Pept_M24"/>
</dbReference>
<feature type="domain" description="Aminopeptidase P N-terminal" evidence="10">
    <location>
        <begin position="2"/>
        <end position="132"/>
    </location>
</feature>
<evidence type="ECO:0000313" key="12">
    <source>
        <dbReference type="Proteomes" id="UP001056937"/>
    </source>
</evidence>
<dbReference type="InterPro" id="IPR036005">
    <property type="entry name" value="Creatinase/aminopeptidase-like"/>
</dbReference>
<evidence type="ECO:0000256" key="4">
    <source>
        <dbReference type="ARBA" id="ARBA00012574"/>
    </source>
</evidence>
<evidence type="ECO:0000256" key="9">
    <source>
        <dbReference type="ARBA" id="ARBA00023211"/>
    </source>
</evidence>
<dbReference type="InterPro" id="IPR007865">
    <property type="entry name" value="Aminopep_P_N"/>
</dbReference>
<dbReference type="Gene3D" id="3.90.230.10">
    <property type="entry name" value="Creatinase/methionine aminopeptidase superfamily"/>
    <property type="match status" value="1"/>
</dbReference>
<dbReference type="SUPFAM" id="SSF53092">
    <property type="entry name" value="Creatinase/prolidase N-terminal domain"/>
    <property type="match status" value="1"/>
</dbReference>
<dbReference type="InterPro" id="IPR029149">
    <property type="entry name" value="Creatin/AminoP/Spt16_N"/>
</dbReference>
<evidence type="ECO:0000256" key="1">
    <source>
        <dbReference type="ARBA" id="ARBA00001424"/>
    </source>
</evidence>
<keyword evidence="6" id="KW-0479">Metal-binding</keyword>
<keyword evidence="5" id="KW-0645">Protease</keyword>
<accession>A0ABY4XA16</accession>
<dbReference type="EC" id="3.4.11.9" evidence="4"/>